<comment type="caution">
    <text evidence="8">The sequence shown here is derived from an EMBL/GenBank/DDBJ whole genome shotgun (WGS) entry which is preliminary data.</text>
</comment>
<dbReference type="GO" id="GO:0005524">
    <property type="term" value="F:ATP binding"/>
    <property type="evidence" value="ECO:0007669"/>
    <property type="project" value="UniProtKB-UniRule"/>
</dbReference>
<keyword evidence="2 4" id="KW-0547">Nucleotide-binding</keyword>
<proteinExistence type="inferred from homology"/>
<dbReference type="GO" id="GO:0004672">
    <property type="term" value="F:protein kinase activity"/>
    <property type="evidence" value="ECO:0007669"/>
    <property type="project" value="InterPro"/>
</dbReference>
<dbReference type="FunFam" id="3.30.200.20:FF:000042">
    <property type="entry name" value="Aurora kinase A"/>
    <property type="match status" value="1"/>
</dbReference>
<dbReference type="OrthoDB" id="10252171at2759"/>
<feature type="compositionally biased region" description="Basic and acidic residues" evidence="5">
    <location>
        <begin position="486"/>
        <end position="500"/>
    </location>
</feature>
<dbReference type="InterPro" id="IPR011009">
    <property type="entry name" value="Kinase-like_dom_sf"/>
</dbReference>
<evidence type="ECO:0000259" key="6">
    <source>
        <dbReference type="PROSITE" id="PS50006"/>
    </source>
</evidence>
<evidence type="ECO:0000256" key="2">
    <source>
        <dbReference type="ARBA" id="ARBA00022741"/>
    </source>
</evidence>
<dbReference type="Gene3D" id="2.60.200.20">
    <property type="match status" value="1"/>
</dbReference>
<evidence type="ECO:0000256" key="4">
    <source>
        <dbReference type="PROSITE-ProRule" id="PRU10141"/>
    </source>
</evidence>
<feature type="region of interest" description="Disordered" evidence="5">
    <location>
        <begin position="1"/>
        <end position="66"/>
    </location>
</feature>
<name>A0A8H5CBE4_9AGAR</name>
<evidence type="ECO:0000313" key="8">
    <source>
        <dbReference type="EMBL" id="KAF5337643.1"/>
    </source>
</evidence>
<dbReference type="Pfam" id="PF00069">
    <property type="entry name" value="Pkinase"/>
    <property type="match status" value="1"/>
</dbReference>
<feature type="compositionally biased region" description="Basic and acidic residues" evidence="5">
    <location>
        <begin position="601"/>
        <end position="610"/>
    </location>
</feature>
<protein>
    <submittedName>
        <fullName evidence="8">Uncharacterized protein</fullName>
    </submittedName>
</protein>
<dbReference type="SMART" id="SM00240">
    <property type="entry name" value="FHA"/>
    <property type="match status" value="1"/>
</dbReference>
<organism evidence="8 9">
    <name type="scientific">Tetrapyrgos nigripes</name>
    <dbReference type="NCBI Taxonomy" id="182062"/>
    <lineage>
        <taxon>Eukaryota</taxon>
        <taxon>Fungi</taxon>
        <taxon>Dikarya</taxon>
        <taxon>Basidiomycota</taxon>
        <taxon>Agaricomycotina</taxon>
        <taxon>Agaricomycetes</taxon>
        <taxon>Agaricomycetidae</taxon>
        <taxon>Agaricales</taxon>
        <taxon>Marasmiineae</taxon>
        <taxon>Marasmiaceae</taxon>
        <taxon>Tetrapyrgos</taxon>
    </lineage>
</organism>
<evidence type="ECO:0000259" key="7">
    <source>
        <dbReference type="PROSITE" id="PS50011"/>
    </source>
</evidence>
<sequence>MDPSEETSAAPMITDNDDIENTDNNDNSDNNDTIKASSQQQQETQEEPQETQEVEEEGPQSQDNKNLNLWGYLMPCNPLSGLERITFEKGQVLFKIGRDTKNDWQFPGFKISNQHCSIQYDGSKRDHECVIVIDNSTNGTYINGHRIGKGNHRILREGNEIAFGTLQSNDPTLDYRFIFRYLAKTGPEEALYEHYDLAHELGKGSFANVIKAVHKSTGKWFAVKMIQESRRTGRDATENGNNGPRKEIKREIEIMKSLEHPNVCKLQDVFYMKNNDISLVLELVEGGDLLEYILQRQGVSEEPAQHISYQLCDALAVRLLSYTYFGELFLTCEDFVHELLEDDPKKRMKLSDALHHAWLASYSANLEPSQSSSQSFSQSSSKDDLTATNLVSHDLENLQLNLDQAGPSRQLANGENIQPAEDIFSSGSSGIPGLAKTPPRETSSPRRPLGKEGSRMLQRRAQVLDEAHENGEETPQPSPEMIMQAARERQERVKKDREAGMDEVVDRDEEMADGEVNRNGNVIDEKGKKRLRSELSSLSEIDVGEGGSGAEASPVLEENKDRDVVMGETPAKKGRITRSSSAEPMSTTKRGRGGATGSRGRGKDKAKLGEIAENGPPPRRSGRNSGK</sequence>
<dbReference type="PANTHER" id="PTHR24347">
    <property type="entry name" value="SERINE/THREONINE-PROTEIN KINASE"/>
    <property type="match status" value="1"/>
</dbReference>
<dbReference type="InterPro" id="IPR008984">
    <property type="entry name" value="SMAD_FHA_dom_sf"/>
</dbReference>
<accession>A0A8H5CBE4</accession>
<dbReference type="CDD" id="cd00060">
    <property type="entry name" value="FHA"/>
    <property type="match status" value="1"/>
</dbReference>
<dbReference type="InterPro" id="IPR000719">
    <property type="entry name" value="Prot_kinase_dom"/>
</dbReference>
<dbReference type="Gene3D" id="1.10.510.10">
    <property type="entry name" value="Transferase(Phosphotransferase) domain 1"/>
    <property type="match status" value="2"/>
</dbReference>
<dbReference type="PROSITE" id="PS00107">
    <property type="entry name" value="PROTEIN_KINASE_ATP"/>
    <property type="match status" value="1"/>
</dbReference>
<dbReference type="InterPro" id="IPR000253">
    <property type="entry name" value="FHA_dom"/>
</dbReference>
<feature type="compositionally biased region" description="Low complexity" evidence="5">
    <location>
        <begin position="24"/>
        <end position="43"/>
    </location>
</feature>
<evidence type="ECO:0000256" key="5">
    <source>
        <dbReference type="SAM" id="MobiDB-lite"/>
    </source>
</evidence>
<comment type="similarity">
    <text evidence="1">Belongs to the protein kinase superfamily. CAMK Ser/Thr protein kinase family. CHEK2 subfamily.</text>
</comment>
<feature type="compositionally biased region" description="Basic and acidic residues" evidence="5">
    <location>
        <begin position="462"/>
        <end position="471"/>
    </location>
</feature>
<dbReference type="InterPro" id="IPR017441">
    <property type="entry name" value="Protein_kinase_ATP_BS"/>
</dbReference>
<evidence type="ECO:0000256" key="3">
    <source>
        <dbReference type="ARBA" id="ARBA00022840"/>
    </source>
</evidence>
<feature type="binding site" evidence="4">
    <location>
        <position position="224"/>
    </location>
    <ligand>
        <name>ATP</name>
        <dbReference type="ChEBI" id="CHEBI:30616"/>
    </ligand>
</feature>
<keyword evidence="9" id="KW-1185">Reference proteome</keyword>
<feature type="region of interest" description="Disordered" evidence="5">
    <location>
        <begin position="420"/>
        <end position="627"/>
    </location>
</feature>
<feature type="domain" description="FHA" evidence="6">
    <location>
        <begin position="94"/>
        <end position="147"/>
    </location>
</feature>
<feature type="compositionally biased region" description="Acidic residues" evidence="5">
    <location>
        <begin position="501"/>
        <end position="513"/>
    </location>
</feature>
<evidence type="ECO:0000256" key="1">
    <source>
        <dbReference type="ARBA" id="ARBA00005575"/>
    </source>
</evidence>
<dbReference type="EMBL" id="JAACJM010000212">
    <property type="protein sequence ID" value="KAF5337643.1"/>
    <property type="molecule type" value="Genomic_DNA"/>
</dbReference>
<dbReference type="Proteomes" id="UP000559256">
    <property type="component" value="Unassembled WGS sequence"/>
</dbReference>
<dbReference type="SUPFAM" id="SSF56112">
    <property type="entry name" value="Protein kinase-like (PK-like)"/>
    <property type="match status" value="1"/>
</dbReference>
<dbReference type="AlphaFoldDB" id="A0A8H5CBE4"/>
<gene>
    <name evidence="8" type="ORF">D9758_013031</name>
</gene>
<feature type="compositionally biased region" description="Acidic residues" evidence="5">
    <location>
        <begin position="44"/>
        <end position="58"/>
    </location>
</feature>
<dbReference type="PROSITE" id="PS50011">
    <property type="entry name" value="PROTEIN_KINASE_DOM"/>
    <property type="match status" value="1"/>
</dbReference>
<dbReference type="Pfam" id="PF00498">
    <property type="entry name" value="FHA"/>
    <property type="match status" value="1"/>
</dbReference>
<reference evidence="8 9" key="1">
    <citation type="journal article" date="2020" name="ISME J.">
        <title>Uncovering the hidden diversity of litter-decomposition mechanisms in mushroom-forming fungi.</title>
        <authorList>
            <person name="Floudas D."/>
            <person name="Bentzer J."/>
            <person name="Ahren D."/>
            <person name="Johansson T."/>
            <person name="Persson P."/>
            <person name="Tunlid A."/>
        </authorList>
    </citation>
    <scope>NUCLEOTIDE SEQUENCE [LARGE SCALE GENOMIC DNA]</scope>
    <source>
        <strain evidence="8 9">CBS 291.85</strain>
    </source>
</reference>
<dbReference type="SUPFAM" id="SSF49879">
    <property type="entry name" value="SMAD/FHA domain"/>
    <property type="match status" value="1"/>
</dbReference>
<keyword evidence="3 4" id="KW-0067">ATP-binding</keyword>
<dbReference type="PROSITE" id="PS50006">
    <property type="entry name" value="FHA_DOMAIN"/>
    <property type="match status" value="1"/>
</dbReference>
<evidence type="ECO:0000313" key="9">
    <source>
        <dbReference type="Proteomes" id="UP000559256"/>
    </source>
</evidence>
<feature type="domain" description="Protein kinase" evidence="7">
    <location>
        <begin position="195"/>
        <end position="505"/>
    </location>
</feature>